<dbReference type="Proteomes" id="UP000662373">
    <property type="component" value="Unassembled WGS sequence"/>
</dbReference>
<protein>
    <submittedName>
        <fullName evidence="2">T9SS type B sorting domain-containing protein</fullName>
    </submittedName>
</protein>
<keyword evidence="3" id="KW-1185">Reference proteome</keyword>
<dbReference type="Pfam" id="PF18911">
    <property type="entry name" value="PKD_4"/>
    <property type="match status" value="1"/>
</dbReference>
<sequence>FLSCTKTTISNFSEADIFVNSNLYQYGLESSNIVASKYNIKTSLNVAGALQLAIDGKIYRAGYEVFHKGGKKLSVINNPNEYGAGSNYSHTTVNLGSDRTAELGLPPFVQSIFKYTFDYEFTCFEDETHFIITSEDPYDTVKWDFGDGVTSTIAEPYHAYTNPGSYTVSLSLTINGITNDPLIKQVTISEPPEVMTTSYELNQCDSFDNDPTDGKTTFNLELANGPLTYHTADNIKVYYYHSLIDAENDTNNTKALNYIYTNQTQGELLYAKVFKANTQCFSIATVKLTTTQAIDLETFQLKGCDIEHNGQGNFNLDIARNNIIEMLNLATNVTINFYEQEKDAAIGVNPVSDQYASAATTLFIRAESDNVCYGNGLLELLVEAFPTLEDQVVYVCQSDYPITIDSGMLEGQTKNYAYLWSTGQQTSSILVTQPGTYLLNINDPEVDCEETMTIYVIQNEVASIKHIEVNDYDATIHLDQPIEGFEFAINNEFGTYQTNNTFANLPPGTQTVYVRDKHHCHTISENFFMMGFPKYFTPNNDGNNDYWNIKGLDPNSAAPGVIKIFNRYGKLLYVFDPLHSNGWDGKYEGQLLVPDDYWYSFELSEGKIYTGHFSLKL</sequence>
<feature type="domain" description="PKD" evidence="1">
    <location>
        <begin position="134"/>
        <end position="173"/>
    </location>
</feature>
<dbReference type="PROSITE" id="PS50093">
    <property type="entry name" value="PKD"/>
    <property type="match status" value="1"/>
</dbReference>
<dbReference type="CDD" id="cd00146">
    <property type="entry name" value="PKD"/>
    <property type="match status" value="1"/>
</dbReference>
<evidence type="ECO:0000313" key="2">
    <source>
        <dbReference type="EMBL" id="MBJ7882617.1"/>
    </source>
</evidence>
<dbReference type="NCBIfam" id="TIGR04131">
    <property type="entry name" value="Bac_Flav_CTERM"/>
    <property type="match status" value="1"/>
</dbReference>
<dbReference type="AlphaFoldDB" id="A0A934NKV8"/>
<dbReference type="EMBL" id="JAEHJZ010000050">
    <property type="protein sequence ID" value="MBJ7882617.1"/>
    <property type="molecule type" value="Genomic_DNA"/>
</dbReference>
<feature type="non-terminal residue" evidence="2">
    <location>
        <position position="1"/>
    </location>
</feature>
<evidence type="ECO:0000259" key="1">
    <source>
        <dbReference type="PROSITE" id="PS50093"/>
    </source>
</evidence>
<accession>A0A934NKV8</accession>
<dbReference type="SUPFAM" id="SSF49299">
    <property type="entry name" value="PKD domain"/>
    <property type="match status" value="1"/>
</dbReference>
<dbReference type="InterPro" id="IPR000601">
    <property type="entry name" value="PKD_dom"/>
</dbReference>
<reference evidence="2 3" key="1">
    <citation type="submission" date="2020-09" db="EMBL/GenBank/DDBJ databases">
        <title>Draft genome of Gelidibacter salicanalis PAMC21136.</title>
        <authorList>
            <person name="Park H."/>
        </authorList>
    </citation>
    <scope>NUCLEOTIDE SEQUENCE [LARGE SCALE GENOMIC DNA]</scope>
    <source>
        <strain evidence="2 3">PAMC21136</strain>
    </source>
</reference>
<dbReference type="Gene3D" id="2.60.40.10">
    <property type="entry name" value="Immunoglobulins"/>
    <property type="match status" value="1"/>
</dbReference>
<dbReference type="RefSeq" id="WP_199602831.1">
    <property type="nucleotide sequence ID" value="NZ_JAEHJZ010000050.1"/>
</dbReference>
<gene>
    <name evidence="2" type="ORF">JEM65_18430</name>
</gene>
<dbReference type="InterPro" id="IPR026341">
    <property type="entry name" value="T9SS_type_B"/>
</dbReference>
<dbReference type="InterPro" id="IPR035986">
    <property type="entry name" value="PKD_dom_sf"/>
</dbReference>
<comment type="caution">
    <text evidence="2">The sequence shown here is derived from an EMBL/GenBank/DDBJ whole genome shotgun (WGS) entry which is preliminary data.</text>
</comment>
<organism evidence="2 3">
    <name type="scientific">Gelidibacter salicanalis</name>
    <dbReference type="NCBI Taxonomy" id="291193"/>
    <lineage>
        <taxon>Bacteria</taxon>
        <taxon>Pseudomonadati</taxon>
        <taxon>Bacteroidota</taxon>
        <taxon>Flavobacteriia</taxon>
        <taxon>Flavobacteriales</taxon>
        <taxon>Flavobacteriaceae</taxon>
        <taxon>Gelidibacter</taxon>
    </lineage>
</organism>
<name>A0A934NKV8_9FLAO</name>
<proteinExistence type="predicted"/>
<evidence type="ECO:0000313" key="3">
    <source>
        <dbReference type="Proteomes" id="UP000662373"/>
    </source>
</evidence>
<dbReference type="Pfam" id="PF13585">
    <property type="entry name" value="CHU_C"/>
    <property type="match status" value="1"/>
</dbReference>
<dbReference type="InterPro" id="IPR013783">
    <property type="entry name" value="Ig-like_fold"/>
</dbReference>